<sequence>EEAAKLRKCAREREASNRAQIENLSAAVASGEVVDPLDLFRRCAGIVAACTAAKSCYVALVVDKEEPEPELEEDDVESDDEADRLVPPPATPSPDGDEVPQEESGEKGGAPTDVKGNEVLKFDYSKVFLEYVVGSPEQDFFNKGDFELRRPSRGEDEEADAGEDASSAPLPPTLRMLDDQRPSLYIASCIAERHLVYLRKFPMIGSYFACAVRSSNGEYKAMLCADTLAPPGNGGQIPE</sequence>
<dbReference type="Proteomes" id="UP000708148">
    <property type="component" value="Unassembled WGS sequence"/>
</dbReference>
<feature type="region of interest" description="Disordered" evidence="1">
    <location>
        <begin position="66"/>
        <end position="115"/>
    </location>
</feature>
<feature type="compositionally biased region" description="Basic and acidic residues" evidence="1">
    <location>
        <begin position="143"/>
        <end position="154"/>
    </location>
</feature>
<name>A0A8S1IQI3_9CHLO</name>
<reference evidence="2" key="1">
    <citation type="submission" date="2020-12" db="EMBL/GenBank/DDBJ databases">
        <authorList>
            <person name="Iha C."/>
        </authorList>
    </citation>
    <scope>NUCLEOTIDE SEQUENCE</scope>
</reference>
<evidence type="ECO:0000313" key="3">
    <source>
        <dbReference type="Proteomes" id="UP000708148"/>
    </source>
</evidence>
<comment type="caution">
    <text evidence="2">The sequence shown here is derived from an EMBL/GenBank/DDBJ whole genome shotgun (WGS) entry which is preliminary data.</text>
</comment>
<feature type="region of interest" description="Disordered" evidence="1">
    <location>
        <begin position="143"/>
        <end position="173"/>
    </location>
</feature>
<feature type="compositionally biased region" description="Acidic residues" evidence="1">
    <location>
        <begin position="66"/>
        <end position="82"/>
    </location>
</feature>
<dbReference type="OrthoDB" id="432281at2759"/>
<gene>
    <name evidence="2" type="ORF">OSTQU699_LOCUS2399</name>
</gene>
<keyword evidence="3" id="KW-1185">Reference proteome</keyword>
<organism evidence="2 3">
    <name type="scientific">Ostreobium quekettii</name>
    <dbReference type="NCBI Taxonomy" id="121088"/>
    <lineage>
        <taxon>Eukaryota</taxon>
        <taxon>Viridiplantae</taxon>
        <taxon>Chlorophyta</taxon>
        <taxon>core chlorophytes</taxon>
        <taxon>Ulvophyceae</taxon>
        <taxon>TCBD clade</taxon>
        <taxon>Bryopsidales</taxon>
        <taxon>Ostreobineae</taxon>
        <taxon>Ostreobiaceae</taxon>
        <taxon>Ostreobium</taxon>
    </lineage>
</organism>
<accession>A0A8S1IQI3</accession>
<feature type="non-terminal residue" evidence="2">
    <location>
        <position position="239"/>
    </location>
</feature>
<dbReference type="AlphaFoldDB" id="A0A8S1IQI3"/>
<feature type="non-terminal residue" evidence="2">
    <location>
        <position position="1"/>
    </location>
</feature>
<evidence type="ECO:0000256" key="1">
    <source>
        <dbReference type="SAM" id="MobiDB-lite"/>
    </source>
</evidence>
<dbReference type="EMBL" id="CAJHUC010000595">
    <property type="protein sequence ID" value="CAD7697038.1"/>
    <property type="molecule type" value="Genomic_DNA"/>
</dbReference>
<proteinExistence type="predicted"/>
<evidence type="ECO:0000313" key="2">
    <source>
        <dbReference type="EMBL" id="CAD7697038.1"/>
    </source>
</evidence>
<protein>
    <submittedName>
        <fullName evidence="2">Uncharacterized protein</fullName>
    </submittedName>
</protein>